<keyword evidence="7" id="KW-0560">Oxidoreductase</keyword>
<evidence type="ECO:0000259" key="13">
    <source>
        <dbReference type="SMART" id="SM00829"/>
    </source>
</evidence>
<accession>A0A9W6T3A7</accession>
<dbReference type="PANTHER" id="PTHR43981:SF2">
    <property type="entry name" value="ENOYL-[ACYL-CARRIER-PROTEIN] REDUCTASE, MITOCHONDRIAL"/>
    <property type="match status" value="1"/>
</dbReference>
<evidence type="ECO:0000256" key="12">
    <source>
        <dbReference type="ARBA" id="ARBA00048843"/>
    </source>
</evidence>
<dbReference type="InterPro" id="IPR051034">
    <property type="entry name" value="Mito_Enoyl-ACP_Reductase"/>
</dbReference>
<gene>
    <name evidence="14" type="ORF">Cboi02_000499600</name>
</gene>
<dbReference type="SUPFAM" id="SSF51735">
    <property type="entry name" value="NAD(P)-binding Rossmann-fold domains"/>
    <property type="match status" value="1"/>
</dbReference>
<dbReference type="SUPFAM" id="SSF50129">
    <property type="entry name" value="GroES-like"/>
    <property type="match status" value="1"/>
</dbReference>
<keyword evidence="3" id="KW-0444">Lipid biosynthesis</keyword>
<dbReference type="Pfam" id="PF08240">
    <property type="entry name" value="ADH_N"/>
    <property type="match status" value="1"/>
</dbReference>
<feature type="domain" description="Enoyl reductase (ER)" evidence="13">
    <location>
        <begin position="22"/>
        <end position="362"/>
    </location>
</feature>
<dbReference type="PANTHER" id="PTHR43981">
    <property type="entry name" value="ENOYL-[ACYL-CARRIER-PROTEIN] REDUCTASE, MITOCHONDRIAL"/>
    <property type="match status" value="1"/>
</dbReference>
<dbReference type="EC" id="1.3.1.104" evidence="11"/>
<dbReference type="InterPro" id="IPR020843">
    <property type="entry name" value="ER"/>
</dbReference>
<dbReference type="Proteomes" id="UP001165120">
    <property type="component" value="Unassembled WGS sequence"/>
</dbReference>
<dbReference type="FunFam" id="3.40.50.720:FF:000112">
    <property type="entry name" value="Enoyl-[acyl-carrier-protein] reductase 1, mitochondrial"/>
    <property type="match status" value="1"/>
</dbReference>
<name>A0A9W6T3A7_CANBO</name>
<dbReference type="GO" id="GO:0005739">
    <property type="term" value="C:mitochondrion"/>
    <property type="evidence" value="ECO:0007669"/>
    <property type="project" value="UniProtKB-SubCell"/>
</dbReference>
<keyword evidence="10" id="KW-0275">Fatty acid biosynthesis</keyword>
<evidence type="ECO:0000256" key="4">
    <source>
        <dbReference type="ARBA" id="ARBA00022832"/>
    </source>
</evidence>
<keyword evidence="4" id="KW-0276">Fatty acid metabolism</keyword>
<dbReference type="InterPro" id="IPR011032">
    <property type="entry name" value="GroES-like_sf"/>
</dbReference>
<evidence type="ECO:0000313" key="14">
    <source>
        <dbReference type="EMBL" id="GME75970.1"/>
    </source>
</evidence>
<keyword evidence="8" id="KW-0443">Lipid metabolism</keyword>
<dbReference type="GO" id="GO:0006633">
    <property type="term" value="P:fatty acid biosynthetic process"/>
    <property type="evidence" value="ECO:0007669"/>
    <property type="project" value="UniProtKB-KW"/>
</dbReference>
<organism evidence="14 15">
    <name type="scientific">Candida boidinii</name>
    <name type="common">Yeast</name>
    <dbReference type="NCBI Taxonomy" id="5477"/>
    <lineage>
        <taxon>Eukaryota</taxon>
        <taxon>Fungi</taxon>
        <taxon>Dikarya</taxon>
        <taxon>Ascomycota</taxon>
        <taxon>Saccharomycotina</taxon>
        <taxon>Pichiomycetes</taxon>
        <taxon>Pichiales</taxon>
        <taxon>Pichiaceae</taxon>
        <taxon>Ogataea</taxon>
        <taxon>Ogataea/Candida clade</taxon>
    </lineage>
</organism>
<evidence type="ECO:0000256" key="8">
    <source>
        <dbReference type="ARBA" id="ARBA00023098"/>
    </source>
</evidence>
<comment type="catalytic activity">
    <reaction evidence="12">
        <text>a 2,3-saturated acyl-[ACP] + NADP(+) = a (2E)-enoyl-[ACP] + NADPH + H(+)</text>
        <dbReference type="Rhea" id="RHEA:22564"/>
        <dbReference type="Rhea" id="RHEA-COMP:9925"/>
        <dbReference type="Rhea" id="RHEA-COMP:9926"/>
        <dbReference type="ChEBI" id="CHEBI:15378"/>
        <dbReference type="ChEBI" id="CHEBI:57783"/>
        <dbReference type="ChEBI" id="CHEBI:58349"/>
        <dbReference type="ChEBI" id="CHEBI:78784"/>
        <dbReference type="ChEBI" id="CHEBI:78785"/>
        <dbReference type="EC" id="1.3.1.104"/>
    </reaction>
</comment>
<evidence type="ECO:0000256" key="3">
    <source>
        <dbReference type="ARBA" id="ARBA00022516"/>
    </source>
</evidence>
<keyword evidence="9" id="KW-0496">Mitochondrion</keyword>
<evidence type="ECO:0000256" key="1">
    <source>
        <dbReference type="ARBA" id="ARBA00004173"/>
    </source>
</evidence>
<dbReference type="GO" id="GO:0141148">
    <property type="term" value="F:enoyl-[acyl-carrier-protein] reductase (NADPH) activity"/>
    <property type="evidence" value="ECO:0007669"/>
    <property type="project" value="UniProtKB-EC"/>
</dbReference>
<evidence type="ECO:0000256" key="7">
    <source>
        <dbReference type="ARBA" id="ARBA00023002"/>
    </source>
</evidence>
<dbReference type="EMBL" id="BSXN01002225">
    <property type="protein sequence ID" value="GME75970.1"/>
    <property type="molecule type" value="Genomic_DNA"/>
</dbReference>
<dbReference type="InterPro" id="IPR013149">
    <property type="entry name" value="ADH-like_C"/>
</dbReference>
<dbReference type="AlphaFoldDB" id="A0A9W6T3A7"/>
<evidence type="ECO:0000313" key="15">
    <source>
        <dbReference type="Proteomes" id="UP001165120"/>
    </source>
</evidence>
<evidence type="ECO:0000256" key="9">
    <source>
        <dbReference type="ARBA" id="ARBA00023128"/>
    </source>
</evidence>
<sequence length="371" mass="40574">MNSTGQLVFPIVSKSIVYSEYGDPSSVLKCHSYEINEPKDNEIIIKNLACPVNPSDINQIQGVYPSKPKLTTDLGTKEPSAVCGNEAVFEIIKLGKSVSGNDFKIGDWVLPAGVNFGTWRSFAVATPSDLLKISNDKISVNQAATIAVNPSSAYQMLTFYQKLQPGDWFIQNGGNSQVGKAAIQIGKKLGLNSISIVRDRPDLDSLKDELYKLGATKVITEEENASKQFGSTIKEWLDGKSITLALNCIGGSNCTNMVRKLGKDAILLTYGGMSMKPVSIPTSLFIFKDLTAKGFWITENIKKFPGSRPETIAKVLKLMESGDIIDSEYSSITFDPLTTTDEEFLEAFKNAYANSKSGKQLIRFESEYPSV</sequence>
<keyword evidence="5" id="KW-0521">NADP</keyword>
<dbReference type="SMART" id="SM00829">
    <property type="entry name" value="PKS_ER"/>
    <property type="match status" value="1"/>
</dbReference>
<reference evidence="14" key="1">
    <citation type="submission" date="2023-04" db="EMBL/GenBank/DDBJ databases">
        <title>Candida boidinii NBRC 10035.</title>
        <authorList>
            <person name="Ichikawa N."/>
            <person name="Sato H."/>
            <person name="Tonouchi N."/>
        </authorList>
    </citation>
    <scope>NUCLEOTIDE SEQUENCE</scope>
    <source>
        <strain evidence="14">NBRC 10035</strain>
    </source>
</reference>
<dbReference type="Gene3D" id="3.90.180.10">
    <property type="entry name" value="Medium-chain alcohol dehydrogenases, catalytic domain"/>
    <property type="match status" value="1"/>
</dbReference>
<dbReference type="InterPro" id="IPR013154">
    <property type="entry name" value="ADH-like_N"/>
</dbReference>
<protein>
    <recommendedName>
        <fullName evidence="11">enoyl-[acyl-carrier-protein] reductase</fullName>
        <ecNumber evidence="11">1.3.1.104</ecNumber>
    </recommendedName>
</protein>
<keyword evidence="15" id="KW-1185">Reference proteome</keyword>
<comment type="similarity">
    <text evidence="2">Belongs to the zinc-containing alcohol dehydrogenase family. Quinone oxidoreductase subfamily.</text>
</comment>
<evidence type="ECO:0000256" key="5">
    <source>
        <dbReference type="ARBA" id="ARBA00022857"/>
    </source>
</evidence>
<evidence type="ECO:0000256" key="2">
    <source>
        <dbReference type="ARBA" id="ARBA00010371"/>
    </source>
</evidence>
<comment type="caution">
    <text evidence="14">The sequence shown here is derived from an EMBL/GenBank/DDBJ whole genome shotgun (WGS) entry which is preliminary data.</text>
</comment>
<dbReference type="Pfam" id="PF00107">
    <property type="entry name" value="ADH_zinc_N"/>
    <property type="match status" value="1"/>
</dbReference>
<dbReference type="InterPro" id="IPR036291">
    <property type="entry name" value="NAD(P)-bd_dom_sf"/>
</dbReference>
<dbReference type="Gene3D" id="3.40.50.720">
    <property type="entry name" value="NAD(P)-binding Rossmann-like Domain"/>
    <property type="match status" value="1"/>
</dbReference>
<keyword evidence="6" id="KW-0809">Transit peptide</keyword>
<evidence type="ECO:0000256" key="6">
    <source>
        <dbReference type="ARBA" id="ARBA00022946"/>
    </source>
</evidence>
<dbReference type="CDD" id="cd08290">
    <property type="entry name" value="ETR"/>
    <property type="match status" value="1"/>
</dbReference>
<evidence type="ECO:0000256" key="10">
    <source>
        <dbReference type="ARBA" id="ARBA00023160"/>
    </source>
</evidence>
<proteinExistence type="inferred from homology"/>
<evidence type="ECO:0000256" key="11">
    <source>
        <dbReference type="ARBA" id="ARBA00038963"/>
    </source>
</evidence>
<comment type="subcellular location">
    <subcellularLocation>
        <location evidence="1">Mitochondrion</location>
    </subcellularLocation>
</comment>